<feature type="chain" id="PRO_5036483843" evidence="9">
    <location>
        <begin position="17"/>
        <end position="2187"/>
    </location>
</feature>
<dbReference type="Pfam" id="PF00063">
    <property type="entry name" value="Myosin_head"/>
    <property type="match status" value="1"/>
</dbReference>
<dbReference type="Gene3D" id="1.20.5.4820">
    <property type="match status" value="1"/>
</dbReference>
<dbReference type="GO" id="GO:0032982">
    <property type="term" value="C:myosin filament"/>
    <property type="evidence" value="ECO:0007669"/>
    <property type="project" value="TreeGrafter"/>
</dbReference>
<feature type="compositionally biased region" description="Basic and acidic residues" evidence="8">
    <location>
        <begin position="154"/>
        <end position="170"/>
    </location>
</feature>
<dbReference type="GO" id="GO:0016460">
    <property type="term" value="C:myosin II complex"/>
    <property type="evidence" value="ECO:0007669"/>
    <property type="project" value="TreeGrafter"/>
</dbReference>
<feature type="coiled-coil region" evidence="7">
    <location>
        <begin position="1069"/>
        <end position="1113"/>
    </location>
</feature>
<feature type="non-terminal residue" evidence="11">
    <location>
        <position position="2187"/>
    </location>
</feature>
<dbReference type="InterPro" id="IPR001609">
    <property type="entry name" value="Myosin_head_motor_dom-like"/>
</dbReference>
<dbReference type="GO" id="GO:0003774">
    <property type="term" value="F:cytoskeletal motor activity"/>
    <property type="evidence" value="ECO:0007669"/>
    <property type="project" value="UniProtKB-UniRule"/>
</dbReference>
<feature type="compositionally biased region" description="Basic and acidic residues" evidence="8">
    <location>
        <begin position="51"/>
        <end position="67"/>
    </location>
</feature>
<dbReference type="Gene3D" id="1.20.58.530">
    <property type="match status" value="1"/>
</dbReference>
<keyword evidence="5 6" id="KW-0505">Motor protein</keyword>
<evidence type="ECO:0000256" key="6">
    <source>
        <dbReference type="PROSITE-ProRule" id="PRU00782"/>
    </source>
</evidence>
<comment type="similarity">
    <text evidence="6">Belongs to the TRAFAC class myosin-kinesin ATPase superfamily. Myosin family.</text>
</comment>
<feature type="coiled-coil region" evidence="7">
    <location>
        <begin position="1142"/>
        <end position="1443"/>
    </location>
</feature>
<keyword evidence="6" id="KW-0009">Actin-binding</keyword>
<dbReference type="InterPro" id="IPR036961">
    <property type="entry name" value="Kinesin_motor_dom_sf"/>
</dbReference>
<evidence type="ECO:0000256" key="7">
    <source>
        <dbReference type="SAM" id="Coils"/>
    </source>
</evidence>
<evidence type="ECO:0000313" key="12">
    <source>
        <dbReference type="Proteomes" id="UP000886611"/>
    </source>
</evidence>
<protein>
    <submittedName>
        <fullName evidence="11">MY18B protein</fullName>
    </submittedName>
</protein>
<dbReference type="PRINTS" id="PR00193">
    <property type="entry name" value="MYOSINHEAVY"/>
</dbReference>
<keyword evidence="12" id="KW-1185">Reference proteome</keyword>
<feature type="region of interest" description="Disordered" evidence="8">
    <location>
        <begin position="1751"/>
        <end position="1800"/>
    </location>
</feature>
<dbReference type="SMART" id="SM00242">
    <property type="entry name" value="MYSc"/>
    <property type="match status" value="1"/>
</dbReference>
<comment type="caution">
    <text evidence="11">The sequence shown here is derived from an EMBL/GenBank/DDBJ whole genome shotgun (WGS) entry which is preliminary data.</text>
</comment>
<feature type="region of interest" description="Disordered" evidence="8">
    <location>
        <begin position="119"/>
        <end position="223"/>
    </location>
</feature>
<dbReference type="PROSITE" id="PS51456">
    <property type="entry name" value="MYOSIN_MOTOR"/>
    <property type="match status" value="1"/>
</dbReference>
<keyword evidence="9" id="KW-0732">Signal</keyword>
<evidence type="ECO:0000256" key="4">
    <source>
        <dbReference type="ARBA" id="ARBA00023123"/>
    </source>
</evidence>
<dbReference type="PANTHER" id="PTHR45615:SF8">
    <property type="entry name" value="UNCONVENTIONAL MYOSIN-XVIIIB"/>
    <property type="match status" value="1"/>
</dbReference>
<dbReference type="GO" id="GO:0016461">
    <property type="term" value="C:unconventional myosin complex"/>
    <property type="evidence" value="ECO:0007669"/>
    <property type="project" value="TreeGrafter"/>
</dbReference>
<keyword evidence="4 6" id="KW-0518">Myosin</keyword>
<feature type="domain" description="Myosin motor" evidence="10">
    <location>
        <begin position="306"/>
        <end position="1049"/>
    </location>
</feature>
<gene>
    <name evidence="11" type="primary">Myo18b</name>
    <name evidence="11" type="ORF">GTO96_0005489</name>
</gene>
<dbReference type="PROSITE" id="PS50096">
    <property type="entry name" value="IQ"/>
    <property type="match status" value="1"/>
</dbReference>
<dbReference type="PANTHER" id="PTHR45615">
    <property type="entry name" value="MYOSIN HEAVY CHAIN, NON-MUSCLE"/>
    <property type="match status" value="1"/>
</dbReference>
<feature type="region of interest" description="Disordered" evidence="8">
    <location>
        <begin position="2089"/>
        <end position="2175"/>
    </location>
</feature>
<comment type="caution">
    <text evidence="6">Lacks conserved residue(s) required for the propagation of feature annotation.</text>
</comment>
<evidence type="ECO:0000256" key="2">
    <source>
        <dbReference type="ARBA" id="ARBA00022840"/>
    </source>
</evidence>
<feature type="region of interest" description="Disordered" evidence="8">
    <location>
        <begin position="51"/>
        <end position="70"/>
    </location>
</feature>
<keyword evidence="2 6" id="KW-0067">ATP-binding</keyword>
<evidence type="ECO:0000256" key="9">
    <source>
        <dbReference type="SAM" id="SignalP"/>
    </source>
</evidence>
<reference evidence="11 12" key="1">
    <citation type="journal article" date="2021" name="Cell">
        <title>Tracing the genetic footprints of vertebrate landing in non-teleost ray-finned fishes.</title>
        <authorList>
            <person name="Bi X."/>
            <person name="Wang K."/>
            <person name="Yang L."/>
            <person name="Pan H."/>
            <person name="Jiang H."/>
            <person name="Wei Q."/>
            <person name="Fang M."/>
            <person name="Yu H."/>
            <person name="Zhu C."/>
            <person name="Cai Y."/>
            <person name="He Y."/>
            <person name="Gan X."/>
            <person name="Zeng H."/>
            <person name="Yu D."/>
            <person name="Zhu Y."/>
            <person name="Jiang H."/>
            <person name="Qiu Q."/>
            <person name="Yang H."/>
            <person name="Zhang Y.E."/>
            <person name="Wang W."/>
            <person name="Zhu M."/>
            <person name="He S."/>
            <person name="Zhang G."/>
        </authorList>
    </citation>
    <scope>NUCLEOTIDE SEQUENCE [LARGE SCALE GENOMIC DNA]</scope>
    <source>
        <strain evidence="11">Bchr_013</strain>
    </source>
</reference>
<dbReference type="EMBL" id="JAATIS010000094">
    <property type="protein sequence ID" value="KAG2470992.1"/>
    <property type="molecule type" value="Genomic_DNA"/>
</dbReference>
<feature type="compositionally biased region" description="Basic and acidic residues" evidence="8">
    <location>
        <begin position="1819"/>
        <end position="1828"/>
    </location>
</feature>
<evidence type="ECO:0000259" key="10">
    <source>
        <dbReference type="PROSITE" id="PS51456"/>
    </source>
</evidence>
<evidence type="ECO:0000256" key="5">
    <source>
        <dbReference type="ARBA" id="ARBA00023175"/>
    </source>
</evidence>
<accession>A0A8X7XN93</accession>
<dbReference type="GO" id="GO:0005524">
    <property type="term" value="F:ATP binding"/>
    <property type="evidence" value="ECO:0007669"/>
    <property type="project" value="UniProtKB-UniRule"/>
</dbReference>
<feature type="compositionally biased region" description="Acidic residues" evidence="8">
    <location>
        <begin position="1754"/>
        <end position="1763"/>
    </location>
</feature>
<dbReference type="Proteomes" id="UP000886611">
    <property type="component" value="Unassembled WGS sequence"/>
</dbReference>
<dbReference type="GO" id="GO:0051015">
    <property type="term" value="F:actin filament binding"/>
    <property type="evidence" value="ECO:0007669"/>
    <property type="project" value="TreeGrafter"/>
</dbReference>
<dbReference type="InterPro" id="IPR027417">
    <property type="entry name" value="P-loop_NTPase"/>
</dbReference>
<proteinExistence type="inferred from homology"/>
<feature type="signal peptide" evidence="9">
    <location>
        <begin position="1"/>
        <end position="16"/>
    </location>
</feature>
<feature type="compositionally biased region" description="Basic and acidic residues" evidence="8">
    <location>
        <begin position="182"/>
        <end position="198"/>
    </location>
</feature>
<dbReference type="Gene3D" id="1.20.120.720">
    <property type="entry name" value="Myosin VI head, motor domain, U50 subdomain"/>
    <property type="match status" value="1"/>
</dbReference>
<sequence length="2187" mass="248229">MISVVVPLCVLHLTSLLYKQIREEDKRPPSAASPLLSAVPGGFIKQLVRETEKEAKSKVPETADKKQQPSKLSDSLVLPFWTTSEEGTDSGEMSAHVKLLVNGLPGDSKTMGTLVTIKPKATTRLPDRQTPPILGHKDKDVPLEETSAYYDKSTAAERQVRETSVEREDILADPQEQDVDAGTDHQEQTVDVSEDHQDQQNLKASTDDQKQQNVDSSTDDQEQQNMDISADYQQQNVDVQQAKVWYKAGDAWLVQKDGFTLVTELRPDVGTPDLPAGLSRICLQSDGTEMEVNTDMLEKVNPPRLDLAEDLSQLVNVNESSVLNTLRSRMNKQLWHTAVGRNLLVVKPPKRPSFSGKTGKGRKAETVPLQIQSLVQRTYWNMVIQRKDQSIVPMGRTGAGKTTCCQAILESLIRTAGNADCTVTVEKIQAIFTVLRSFGMVATPQNGTSTRFSLVLSVDFNHAGRVAAAHLQTMLLERWRVCRRPEGESNFHIFSEMLLGLSSELRCVSHVPFFPQAEEKQSTLAAFSKLLAAMETLGFTANEQNAIWHVLASIYHLGVAGVCKVGRKQFLHFESAQHAALALGCDVEELTTAVFKHHLKQILQQATGDVAGCQGQREGGCTEGPKLSGTECLEGFAVGLYAELFNAVISLINRSVSSKQLALASIIVVDTPGFLNPRHGGGERAACFEELCHNYVQERLQAFYHHKTFVEPLERYQEENVYVQLDIPECSPDKVVSVIDQTVMQVKPLSAASADKPRGLLWVLEEEVLTPGSSETVVLSRLADYYSKQPNGGEGMPALRQCEQPLQCEVAHQLGLDPVRYDLSGWFSKVKPNLSIINSTQILQESSIPLLRSLFTGHSKVLPVCRSVAGLEGTSQQVMHRAGCVRRTFTGNLAAARRHSACALIKFQADALINLIKKSSTVFLHCFVPHFPEANLRHKVLGTETGSQFCFDIPMLRTQLRAGQILEALQFYRMGFPDRLAHRDFRRRFQALAPCIMKMYSSVFETPNEKKATEELMLELDLEKRSFALGHTQIFLKPDLLKSLEQQRETLIIPSLVLLQAACQGHLARQRYRRRKEEIVALRKRLEKSEKERKELRQNADMLESKVTDLTAELSDERFKGEVVCQALEGERSEGLKLSRVVKEFQDKYEQTKKAMETIEKQLEESLQKLQNHELEASTATGSGNQWQIRYDCAQTEIDFLRKRQRQVEEKLECELQYRQDLESKLADLQGRFDEAMCSSQQLKKKCRQLNSDLQDTRVLMESLQVRNHDLEKKQRKFDAELTQALKEASSEKSLREKVSLENTVIRGEMFKLQKSVEELQAEIRLMRQQKDEVEAQLQDLSIEHQQSPESFAEMKKLVRELQRNEKELMVEISKKTDIIQQQEQIQLRFEMEMERMKQIHQKELEDKEEELEDVQKSSQRRLRQLEMQLEQEYEERQLILHEKQDLEGLIATLCEQIGHRDFDVEKRLRRDLRRTRALLADAQVVLQGLHDDSPVGNKEEMEKLHYQVEEWQTRCLEAEKKQEVFAMELENAQLELDTICRNKSLVDEQLYQLQREKADLLKRTEEDREDLNGLMLKHKALIAQSSRDITQIQELQAEIEHVKKEKHDLQEKTFATRVLFLEGSMVERKIVSRQEAIIRDLENKLEFQKGQIKRFEMLVLRLRDSMVKMGQELEQAAESEAREKENARHYQQRLQEMHVEMEELTQRELESRRRRIELEMKVEELTAVRQTLQADLETSIKRIADMQASLEEMSSDSDEECDEQSHVGSLRSTDPEEGIRSWLGFPRNHGSPFGSSTTGSVARLSVADSMSIYSARSLPKEESDNSRPRSSLSISSMKQDLELDKQSLRSSRSSIGEDQGSIGRGVSSHLAEEVESKRAPSSLALSEFVEELRRNRASERTEQIQSSKLGGCEMLPIYQTTGASVLRRRTSLLDEQEEIKSRLSEGYSVVRPGILKSPEPQSPRMIRSASLKSIPDSKDSSTTLPEITRLGRFSSYESLASNQRRNPSVTWDQEDAPLPRRLPPIRKLIEVPEAEEGDGELQLDIKSLEFKNQRFRNLTDEDKTVEIKAEENEGDILPAIRRSQSTSSIAKVGLGRREGRRPLSVHFGELPAPRACSPTRSKGEQADSDTDSSSSDSTISFRSIESAGQINRTKVDTEQPGERQEAEGKEDDISSVMMKYLRKVDS</sequence>
<feature type="binding site" evidence="6">
    <location>
        <begin position="395"/>
        <end position="402"/>
    </location>
    <ligand>
        <name>ATP</name>
        <dbReference type="ChEBI" id="CHEBI:30616"/>
    </ligand>
</feature>
<dbReference type="GO" id="GO:0005737">
    <property type="term" value="C:cytoplasm"/>
    <property type="evidence" value="ECO:0007669"/>
    <property type="project" value="TreeGrafter"/>
</dbReference>
<evidence type="ECO:0000256" key="8">
    <source>
        <dbReference type="SAM" id="MobiDB-lite"/>
    </source>
</evidence>
<evidence type="ECO:0000313" key="11">
    <source>
        <dbReference type="EMBL" id="KAG2470992.1"/>
    </source>
</evidence>
<feature type="compositionally biased region" description="Basic and acidic residues" evidence="8">
    <location>
        <begin position="2154"/>
        <end position="2168"/>
    </location>
</feature>
<organism evidence="11 12">
    <name type="scientific">Polypterus senegalus</name>
    <name type="common">Senegal bichir</name>
    <dbReference type="NCBI Taxonomy" id="55291"/>
    <lineage>
        <taxon>Eukaryota</taxon>
        <taxon>Metazoa</taxon>
        <taxon>Chordata</taxon>
        <taxon>Craniata</taxon>
        <taxon>Vertebrata</taxon>
        <taxon>Euteleostomi</taxon>
        <taxon>Actinopterygii</taxon>
        <taxon>Polypteriformes</taxon>
        <taxon>Polypteridae</taxon>
        <taxon>Polypterus</taxon>
    </lineage>
</organism>
<dbReference type="Gene3D" id="3.40.850.10">
    <property type="entry name" value="Kinesin motor domain"/>
    <property type="match status" value="1"/>
</dbReference>
<dbReference type="GO" id="GO:0031032">
    <property type="term" value="P:actomyosin structure organization"/>
    <property type="evidence" value="ECO:0007669"/>
    <property type="project" value="TreeGrafter"/>
</dbReference>
<feature type="region of interest" description="Disordered" evidence="8">
    <location>
        <begin position="1817"/>
        <end position="1878"/>
    </location>
</feature>
<feature type="coiled-coil region" evidence="7">
    <location>
        <begin position="1593"/>
        <end position="1736"/>
    </location>
</feature>
<feature type="non-terminal residue" evidence="11">
    <location>
        <position position="1"/>
    </location>
</feature>
<dbReference type="SUPFAM" id="SSF52540">
    <property type="entry name" value="P-loop containing nucleoside triphosphate hydrolases"/>
    <property type="match status" value="1"/>
</dbReference>
<evidence type="ECO:0000256" key="1">
    <source>
        <dbReference type="ARBA" id="ARBA00022741"/>
    </source>
</evidence>
<feature type="compositionally biased region" description="Low complexity" evidence="8">
    <location>
        <begin position="2132"/>
        <end position="2147"/>
    </location>
</feature>
<keyword evidence="1 6" id="KW-0547">Nucleotide-binding</keyword>
<keyword evidence="3 7" id="KW-0175">Coiled coil</keyword>
<name>A0A8X7XN93_POLSE</name>
<evidence type="ECO:0000256" key="3">
    <source>
        <dbReference type="ARBA" id="ARBA00023054"/>
    </source>
</evidence>